<sequence>MKPLRALLAILPFVLGACASPGAPAGQPAQSSYTLAPGQRIDLGGQATIAYDSFSDSRCPESMKCMWAGELTYRLTLHTPAATEQFSLGPSKPGYVSQALGGARIALDPAKLPPVPPAGVAPANYPVTVSVTRP</sequence>
<organism evidence="2 3">
    <name type="scientific">Massilia solisilvae</name>
    <dbReference type="NCBI Taxonomy" id="1811225"/>
    <lineage>
        <taxon>Bacteria</taxon>
        <taxon>Pseudomonadati</taxon>
        <taxon>Pseudomonadota</taxon>
        <taxon>Betaproteobacteria</taxon>
        <taxon>Burkholderiales</taxon>
        <taxon>Oxalobacteraceae</taxon>
        <taxon>Telluria group</taxon>
        <taxon>Massilia</taxon>
    </lineage>
</organism>
<gene>
    <name evidence="2" type="ORF">NX773_20620</name>
</gene>
<evidence type="ECO:0000256" key="1">
    <source>
        <dbReference type="SAM" id="SignalP"/>
    </source>
</evidence>
<dbReference type="RefSeq" id="WP_258858149.1">
    <property type="nucleotide sequence ID" value="NZ_JANUGV010000007.1"/>
</dbReference>
<reference evidence="2 3" key="1">
    <citation type="submission" date="2022-08" db="EMBL/GenBank/DDBJ databases">
        <title>Reclassification of Massilia species as members of the genera Telluria, Duganella, Pseudoduganella, Mokoshia gen. nov. and Zemynaea gen. nov. using orthogonal and non-orthogonal genome-based approaches.</title>
        <authorList>
            <person name="Bowman J.P."/>
        </authorList>
    </citation>
    <scope>NUCLEOTIDE SEQUENCE [LARGE SCALE GENOMIC DNA]</scope>
    <source>
        <strain evidence="2 3">JCM 31607</strain>
    </source>
</reference>
<keyword evidence="1" id="KW-0732">Signal</keyword>
<evidence type="ECO:0000313" key="3">
    <source>
        <dbReference type="Proteomes" id="UP001205861"/>
    </source>
</evidence>
<dbReference type="PROSITE" id="PS51257">
    <property type="entry name" value="PROKAR_LIPOPROTEIN"/>
    <property type="match status" value="1"/>
</dbReference>
<dbReference type="Proteomes" id="UP001205861">
    <property type="component" value="Unassembled WGS sequence"/>
</dbReference>
<accession>A0ABT2BQ39</accession>
<dbReference type="EMBL" id="JANUGV010000007">
    <property type="protein sequence ID" value="MCS0610580.1"/>
    <property type="molecule type" value="Genomic_DNA"/>
</dbReference>
<feature type="signal peptide" evidence="1">
    <location>
        <begin position="1"/>
        <end position="19"/>
    </location>
</feature>
<comment type="caution">
    <text evidence="2">The sequence shown here is derived from an EMBL/GenBank/DDBJ whole genome shotgun (WGS) entry which is preliminary data.</text>
</comment>
<protein>
    <recommendedName>
        <fullName evidence="4">Lipoprotein</fullName>
    </recommendedName>
</protein>
<feature type="chain" id="PRO_5047215116" description="Lipoprotein" evidence="1">
    <location>
        <begin position="20"/>
        <end position="134"/>
    </location>
</feature>
<name>A0ABT2BQ39_9BURK</name>
<proteinExistence type="predicted"/>
<keyword evidence="3" id="KW-1185">Reference proteome</keyword>
<evidence type="ECO:0008006" key="4">
    <source>
        <dbReference type="Google" id="ProtNLM"/>
    </source>
</evidence>
<evidence type="ECO:0000313" key="2">
    <source>
        <dbReference type="EMBL" id="MCS0610580.1"/>
    </source>
</evidence>